<proteinExistence type="predicted"/>
<name>A0A4R4E171_9BACL</name>
<dbReference type="PROSITE" id="PS50850">
    <property type="entry name" value="MFS"/>
    <property type="match status" value="1"/>
</dbReference>
<feature type="transmembrane region" description="Helical" evidence="6">
    <location>
        <begin position="21"/>
        <end position="39"/>
    </location>
</feature>
<evidence type="ECO:0000256" key="6">
    <source>
        <dbReference type="SAM" id="Phobius"/>
    </source>
</evidence>
<feature type="transmembrane region" description="Helical" evidence="6">
    <location>
        <begin position="51"/>
        <end position="70"/>
    </location>
</feature>
<gene>
    <name evidence="8" type="ORF">E0485_22735</name>
</gene>
<dbReference type="InterPro" id="IPR020846">
    <property type="entry name" value="MFS_dom"/>
</dbReference>
<feature type="transmembrane region" description="Helical" evidence="6">
    <location>
        <begin position="262"/>
        <end position="281"/>
    </location>
</feature>
<dbReference type="EMBL" id="SKFG01000042">
    <property type="protein sequence ID" value="TCZ71053.1"/>
    <property type="molecule type" value="Genomic_DNA"/>
</dbReference>
<dbReference type="InterPro" id="IPR036259">
    <property type="entry name" value="MFS_trans_sf"/>
</dbReference>
<keyword evidence="9" id="KW-1185">Reference proteome</keyword>
<feature type="transmembrane region" description="Helical" evidence="6">
    <location>
        <begin position="293"/>
        <end position="311"/>
    </location>
</feature>
<evidence type="ECO:0000313" key="8">
    <source>
        <dbReference type="EMBL" id="TCZ71053.1"/>
    </source>
</evidence>
<feature type="transmembrane region" description="Helical" evidence="6">
    <location>
        <begin position="364"/>
        <end position="381"/>
    </location>
</feature>
<feature type="transmembrane region" description="Helical" evidence="6">
    <location>
        <begin position="401"/>
        <end position="423"/>
    </location>
</feature>
<keyword evidence="3 6" id="KW-0812">Transmembrane</keyword>
<reference evidence="8 9" key="1">
    <citation type="submission" date="2019-03" db="EMBL/GenBank/DDBJ databases">
        <authorList>
            <person name="Kim M.K.M."/>
        </authorList>
    </citation>
    <scope>NUCLEOTIDE SEQUENCE [LARGE SCALE GENOMIC DNA]</scope>
    <source>
        <strain evidence="8 9">18JY21-1</strain>
    </source>
</reference>
<dbReference type="Gene3D" id="1.20.1250.20">
    <property type="entry name" value="MFS general substrate transporter like domains"/>
    <property type="match status" value="2"/>
</dbReference>
<dbReference type="CDD" id="cd17332">
    <property type="entry name" value="MFS_MelB_like"/>
    <property type="match status" value="1"/>
</dbReference>
<protein>
    <submittedName>
        <fullName evidence="8">MFS transporter</fullName>
    </submittedName>
</protein>
<feature type="transmembrane region" description="Helical" evidence="6">
    <location>
        <begin position="317"/>
        <end position="343"/>
    </location>
</feature>
<evidence type="ECO:0000256" key="3">
    <source>
        <dbReference type="ARBA" id="ARBA00022692"/>
    </source>
</evidence>
<dbReference type="OrthoDB" id="9764596at2"/>
<dbReference type="InterPro" id="IPR039672">
    <property type="entry name" value="MFS_2"/>
</dbReference>
<comment type="subcellular location">
    <subcellularLocation>
        <location evidence="1">Cell membrane</location>
        <topology evidence="1">Multi-pass membrane protein</topology>
    </subcellularLocation>
</comment>
<dbReference type="GO" id="GO:0008643">
    <property type="term" value="P:carbohydrate transport"/>
    <property type="evidence" value="ECO:0007669"/>
    <property type="project" value="InterPro"/>
</dbReference>
<dbReference type="GO" id="GO:0005886">
    <property type="term" value="C:plasma membrane"/>
    <property type="evidence" value="ECO:0007669"/>
    <property type="project" value="UniProtKB-SubCell"/>
</dbReference>
<evidence type="ECO:0000259" key="7">
    <source>
        <dbReference type="PROSITE" id="PS50850"/>
    </source>
</evidence>
<evidence type="ECO:0000256" key="2">
    <source>
        <dbReference type="ARBA" id="ARBA00022448"/>
    </source>
</evidence>
<feature type="transmembrane region" description="Helical" evidence="6">
    <location>
        <begin position="109"/>
        <end position="131"/>
    </location>
</feature>
<evidence type="ECO:0000256" key="5">
    <source>
        <dbReference type="ARBA" id="ARBA00023136"/>
    </source>
</evidence>
<dbReference type="GO" id="GO:0015293">
    <property type="term" value="F:symporter activity"/>
    <property type="evidence" value="ECO:0007669"/>
    <property type="project" value="InterPro"/>
</dbReference>
<dbReference type="RefSeq" id="WP_132420345.1">
    <property type="nucleotide sequence ID" value="NZ_SKFG01000042.1"/>
</dbReference>
<keyword evidence="4 6" id="KW-1133">Transmembrane helix</keyword>
<dbReference type="PANTHER" id="PTHR11328:SF24">
    <property type="entry name" value="MAJOR FACILITATOR SUPERFAMILY (MFS) PROFILE DOMAIN-CONTAINING PROTEIN"/>
    <property type="match status" value="1"/>
</dbReference>
<feature type="transmembrane region" description="Helical" evidence="6">
    <location>
        <begin position="226"/>
        <end position="250"/>
    </location>
</feature>
<sequence length="439" mass="48876">MGEQEVQIKPWQKIAYSSGNFPVNLMAQMFATYIVFYYVDHLGVKPALIGLAMVIHGIFGAILNPLIGYLSDNTRSKWGRRVPYITFGIIPLAASFTLVWIPLGPSANLFWYFLIIVLLYDIFYILVVLNWTSLFPEMFTKLKDRTSVSSWRQMIGIIGMIIGVALPPIIYGQIGWTAMGILFGCLCLIFFAISILGSKEPKHERPAAHSISFLSSLRYTFTNKAFVTYVLGSFFVQLTFALLPAAIPFFTKYVLLNKDDTFNTIMLGTIFVIAMPMVYVWGRLTNKWGTRKTIMTAAALYMISLIPFAFVTGSISAIVTTACVGLCLAGLIVLLDVLIAEIVDDDETRTGERREGMYYGMNGFIMRWGVSLQAVIMSGILEGTGYSADIAVQPDATVFGIRMMLSGIPVVCLLFGLLFYYFYPLGRSESKSSNITVSK</sequence>
<dbReference type="SUPFAM" id="SSF103473">
    <property type="entry name" value="MFS general substrate transporter"/>
    <property type="match status" value="1"/>
</dbReference>
<dbReference type="Proteomes" id="UP000295418">
    <property type="component" value="Unassembled WGS sequence"/>
</dbReference>
<dbReference type="AlphaFoldDB" id="A0A4R4E171"/>
<organism evidence="8 9">
    <name type="scientific">Paenibacillus albiflavus</name>
    <dbReference type="NCBI Taxonomy" id="2545760"/>
    <lineage>
        <taxon>Bacteria</taxon>
        <taxon>Bacillati</taxon>
        <taxon>Bacillota</taxon>
        <taxon>Bacilli</taxon>
        <taxon>Bacillales</taxon>
        <taxon>Paenibacillaceae</taxon>
        <taxon>Paenibacillus</taxon>
    </lineage>
</organism>
<evidence type="ECO:0000313" key="9">
    <source>
        <dbReference type="Proteomes" id="UP000295418"/>
    </source>
</evidence>
<feature type="domain" description="Major facilitator superfamily (MFS) profile" evidence="7">
    <location>
        <begin position="1"/>
        <end position="424"/>
    </location>
</feature>
<comment type="caution">
    <text evidence="8">The sequence shown here is derived from an EMBL/GenBank/DDBJ whole genome shotgun (WGS) entry which is preliminary data.</text>
</comment>
<feature type="transmembrane region" description="Helical" evidence="6">
    <location>
        <begin position="176"/>
        <end position="196"/>
    </location>
</feature>
<dbReference type="PANTHER" id="PTHR11328">
    <property type="entry name" value="MAJOR FACILITATOR SUPERFAMILY DOMAIN-CONTAINING PROTEIN"/>
    <property type="match status" value="1"/>
</dbReference>
<evidence type="ECO:0000256" key="1">
    <source>
        <dbReference type="ARBA" id="ARBA00004651"/>
    </source>
</evidence>
<keyword evidence="2" id="KW-0813">Transport</keyword>
<keyword evidence="5 6" id="KW-0472">Membrane</keyword>
<feature type="transmembrane region" description="Helical" evidence="6">
    <location>
        <begin position="82"/>
        <end position="103"/>
    </location>
</feature>
<feature type="transmembrane region" description="Helical" evidence="6">
    <location>
        <begin position="151"/>
        <end position="170"/>
    </location>
</feature>
<dbReference type="Pfam" id="PF13347">
    <property type="entry name" value="MFS_2"/>
    <property type="match status" value="1"/>
</dbReference>
<accession>A0A4R4E171</accession>
<evidence type="ECO:0000256" key="4">
    <source>
        <dbReference type="ARBA" id="ARBA00022989"/>
    </source>
</evidence>